<dbReference type="GeneID" id="41329565"/>
<sequence>MSRNRTKTSDFGVSKREGHDSRQFYSSRLYDGFIINEKKEVIDRSAEISKEIFNEVLKFNEINAKKIIDESIHLIIVQIPQIDKDIFENFDKWFQEIVKTIKILRKFLITGGRLIILVNNHIDKNVKNSQFYPLHAKITKILINSDMIMRGNVILNIPNKNFEKSLDNLNSNLNIALISSKDVLKRIKKNKRKAFEKTDTITRDQFLTYTKSIWRYNNELMLKNDETLIQSKEITDYIQRFIHLFSFVEDNILYIFPNINRDFMKFAQNHRNMNIFFEW</sequence>
<dbReference type="AlphaFoldDB" id="A0A5B9D9C3"/>
<evidence type="ECO:0000313" key="2">
    <source>
        <dbReference type="Proteomes" id="UP000321408"/>
    </source>
</evidence>
<reference evidence="1 2" key="1">
    <citation type="journal article" date="2020" name="Nature">
        <title>Isolation of an archaeon at the prokaryote-eukaryote interface.</title>
        <authorList>
            <person name="Imachi H."/>
            <person name="Nobu M.K."/>
            <person name="Nakahara N."/>
            <person name="Morono Y."/>
            <person name="Ogawara M."/>
            <person name="Takaki Y."/>
            <person name="Takano Y."/>
            <person name="Uematsu K."/>
            <person name="Ikuta T."/>
            <person name="Ito M."/>
            <person name="Matsui Y."/>
            <person name="Miyazaki M."/>
            <person name="Murata K."/>
            <person name="Saito Y."/>
            <person name="Sakai S."/>
            <person name="Song C."/>
            <person name="Tasumi E."/>
            <person name="Yamanaka Y."/>
            <person name="Yamaguchi T."/>
            <person name="Kamagata Y."/>
            <person name="Tamaki H."/>
            <person name="Takai K."/>
        </authorList>
    </citation>
    <scope>NUCLEOTIDE SEQUENCE [LARGE SCALE GENOMIC DNA]</scope>
    <source>
        <strain evidence="1 2">MK-D1</strain>
    </source>
</reference>
<keyword evidence="2" id="KW-1185">Reference proteome</keyword>
<evidence type="ECO:0000313" key="1">
    <source>
        <dbReference type="EMBL" id="QEE15744.1"/>
    </source>
</evidence>
<name>A0A5B9D9C3_9ARCH</name>
<dbReference type="EMBL" id="CP042905">
    <property type="protein sequence ID" value="QEE15744.1"/>
    <property type="molecule type" value="Genomic_DNA"/>
</dbReference>
<dbReference type="Proteomes" id="UP000321408">
    <property type="component" value="Chromosome"/>
</dbReference>
<dbReference type="InterPro" id="IPR029063">
    <property type="entry name" value="SAM-dependent_MTases_sf"/>
</dbReference>
<reference evidence="1 2" key="2">
    <citation type="journal article" date="2024" name="Int. J. Syst. Evol. Microbiol.">
        <title>Promethearchaeum syntrophicum gen. nov., sp. nov., an anaerobic, obligately syntrophic archaeon, the first isolate of the lineage 'Asgard' archaea, and proposal of the new archaeal phylum Promethearchaeota phyl. nov. and kingdom Promethearchaeati regn. nov.</title>
        <authorList>
            <person name="Imachi H."/>
            <person name="Nobu M.K."/>
            <person name="Kato S."/>
            <person name="Takaki Y."/>
            <person name="Miyazaki M."/>
            <person name="Miyata M."/>
            <person name="Ogawara M."/>
            <person name="Saito Y."/>
            <person name="Sakai S."/>
            <person name="Tahara Y.O."/>
            <person name="Takano Y."/>
            <person name="Tasumi E."/>
            <person name="Uematsu K."/>
            <person name="Yoshimura T."/>
            <person name="Itoh T."/>
            <person name="Ohkuma M."/>
            <person name="Takai K."/>
        </authorList>
    </citation>
    <scope>NUCLEOTIDE SEQUENCE [LARGE SCALE GENOMIC DNA]</scope>
    <source>
        <strain evidence="1 2">MK-D1</strain>
    </source>
</reference>
<dbReference type="RefSeq" id="WP_147662645.1">
    <property type="nucleotide sequence ID" value="NZ_CP042905.2"/>
</dbReference>
<dbReference type="Gene3D" id="3.40.50.150">
    <property type="entry name" value="Vaccinia Virus protein VP39"/>
    <property type="match status" value="1"/>
</dbReference>
<gene>
    <name evidence="1" type="ORF">DSAG12_01571</name>
</gene>
<proteinExistence type="predicted"/>
<organism evidence="1 2">
    <name type="scientific">Promethearchaeum syntrophicum</name>
    <dbReference type="NCBI Taxonomy" id="2594042"/>
    <lineage>
        <taxon>Archaea</taxon>
        <taxon>Promethearchaeati</taxon>
        <taxon>Promethearchaeota</taxon>
        <taxon>Promethearchaeia</taxon>
        <taxon>Promethearchaeales</taxon>
        <taxon>Promethearchaeaceae</taxon>
        <taxon>Promethearchaeum</taxon>
    </lineage>
</organism>
<accession>A0A5B9D9C3</accession>
<protein>
    <submittedName>
        <fullName evidence="1">Uncharacterized protein</fullName>
    </submittedName>
</protein>
<dbReference type="KEGG" id="psyt:DSAG12_01571"/>